<reference evidence="1" key="1">
    <citation type="submission" date="2021-03" db="EMBL/GenBank/DDBJ databases">
        <title>Whole genome sequence of Lactobacillus gasseri HL75.</title>
        <authorList>
            <person name="Kim J.-M."/>
            <person name="Chung S.H."/>
            <person name="Kim J.-S."/>
        </authorList>
    </citation>
    <scope>NUCLEOTIDE SEQUENCE</scope>
    <source>
        <strain evidence="1">HL75</strain>
    </source>
</reference>
<dbReference type="EMBL" id="CP071801">
    <property type="protein sequence ID" value="QTD66686.1"/>
    <property type="molecule type" value="Genomic_DNA"/>
</dbReference>
<accession>A0A8A4UWY3</accession>
<proteinExistence type="predicted"/>
<dbReference type="Proteomes" id="UP000663932">
    <property type="component" value="Chromosome"/>
</dbReference>
<dbReference type="AlphaFoldDB" id="A0A8A4UWY3"/>
<evidence type="ECO:0000313" key="2">
    <source>
        <dbReference type="Proteomes" id="UP000663932"/>
    </source>
</evidence>
<name>A0A8A4UWY3_LACGS</name>
<dbReference type="RefSeq" id="WP_162014270.1">
    <property type="nucleotide sequence ID" value="NZ_CABHMU010000001.1"/>
</dbReference>
<gene>
    <name evidence="1" type="ORF">J3E67_001043</name>
</gene>
<sequence length="51" mass="5770">MESKNPFDPNFGKVPQIYLGRDKLVENVVESLEDGTGLFFAVYERISTKSC</sequence>
<organism evidence="1 2">
    <name type="scientific">Lactobacillus gasseri</name>
    <dbReference type="NCBI Taxonomy" id="1596"/>
    <lineage>
        <taxon>Bacteria</taxon>
        <taxon>Bacillati</taxon>
        <taxon>Bacillota</taxon>
        <taxon>Bacilli</taxon>
        <taxon>Lactobacillales</taxon>
        <taxon>Lactobacillaceae</taxon>
        <taxon>Lactobacillus</taxon>
    </lineage>
</organism>
<evidence type="ECO:0000313" key="1">
    <source>
        <dbReference type="EMBL" id="QTD66686.1"/>
    </source>
</evidence>
<protein>
    <submittedName>
        <fullName evidence="1">Uncharacterized protein</fullName>
    </submittedName>
</protein>